<evidence type="ECO:0000313" key="12">
    <source>
        <dbReference type="RefSeq" id="XP_055861427.1"/>
    </source>
</evidence>
<keyword evidence="3 9" id="KW-1133">Transmembrane helix</keyword>
<dbReference type="PROSITE" id="PS00237">
    <property type="entry name" value="G_PROTEIN_RECEP_F1_1"/>
    <property type="match status" value="1"/>
</dbReference>
<evidence type="ECO:0000313" key="11">
    <source>
        <dbReference type="Proteomes" id="UP001165740"/>
    </source>
</evidence>
<dbReference type="AlphaFoldDB" id="A0A9W2YFB8"/>
<keyword evidence="11" id="KW-1185">Reference proteome</keyword>
<feature type="transmembrane region" description="Helical" evidence="9">
    <location>
        <begin position="53"/>
        <end position="75"/>
    </location>
</feature>
<dbReference type="OrthoDB" id="6126039at2759"/>
<feature type="transmembrane region" description="Helical" evidence="9">
    <location>
        <begin position="295"/>
        <end position="316"/>
    </location>
</feature>
<dbReference type="Gene3D" id="1.20.1070.10">
    <property type="entry name" value="Rhodopsin 7-helix transmembrane proteins"/>
    <property type="match status" value="1"/>
</dbReference>
<keyword evidence="2 8" id="KW-0812">Transmembrane</keyword>
<dbReference type="SUPFAM" id="SSF81321">
    <property type="entry name" value="Family A G protein-coupled receptor-like"/>
    <property type="match status" value="1"/>
</dbReference>
<comment type="subcellular location">
    <subcellularLocation>
        <location evidence="1">Membrane</location>
        <topology evidence="1">Multi-pass membrane protein</topology>
    </subcellularLocation>
</comment>
<proteinExistence type="inferred from homology"/>
<evidence type="ECO:0000256" key="5">
    <source>
        <dbReference type="ARBA" id="ARBA00023136"/>
    </source>
</evidence>
<evidence type="ECO:0000259" key="10">
    <source>
        <dbReference type="PROSITE" id="PS50262"/>
    </source>
</evidence>
<keyword evidence="4 8" id="KW-0297">G-protein coupled receptor</keyword>
<dbReference type="OMA" id="WIWIADF"/>
<keyword evidence="7 8" id="KW-0807">Transducer</keyword>
<dbReference type="PANTHER" id="PTHR24243:SF233">
    <property type="entry name" value="THYROTROPIN-RELEASING HORMONE RECEPTOR"/>
    <property type="match status" value="1"/>
</dbReference>
<feature type="domain" description="G-protein coupled receptors family 1 profile" evidence="10">
    <location>
        <begin position="66"/>
        <end position="355"/>
    </location>
</feature>
<comment type="similarity">
    <text evidence="8">Belongs to the G-protein coupled receptor 1 family.</text>
</comment>
<keyword evidence="5 9" id="KW-0472">Membrane</keyword>
<feature type="transmembrane region" description="Helical" evidence="9">
    <location>
        <begin position="169"/>
        <end position="192"/>
    </location>
</feature>
<gene>
    <name evidence="12" type="primary">LOC106077885</name>
</gene>
<evidence type="ECO:0000256" key="6">
    <source>
        <dbReference type="ARBA" id="ARBA00023170"/>
    </source>
</evidence>
<name>A0A9W2YFB8_BIOGL</name>
<dbReference type="GO" id="GO:0005886">
    <property type="term" value="C:plasma membrane"/>
    <property type="evidence" value="ECO:0007669"/>
    <property type="project" value="TreeGrafter"/>
</dbReference>
<feature type="transmembrane region" description="Helical" evidence="9">
    <location>
        <begin position="122"/>
        <end position="149"/>
    </location>
</feature>
<dbReference type="InterPro" id="IPR000276">
    <property type="entry name" value="GPCR_Rhodpsn"/>
</dbReference>
<evidence type="ECO:0000256" key="3">
    <source>
        <dbReference type="ARBA" id="ARBA00022989"/>
    </source>
</evidence>
<protein>
    <submittedName>
        <fullName evidence="12">Uncharacterized protein LOC106077885</fullName>
    </submittedName>
</protein>
<evidence type="ECO:0000256" key="1">
    <source>
        <dbReference type="ARBA" id="ARBA00004141"/>
    </source>
</evidence>
<accession>A0A9W2YFB8</accession>
<organism evidence="11 12">
    <name type="scientific">Biomphalaria glabrata</name>
    <name type="common">Bloodfluke planorb</name>
    <name type="synonym">Freshwater snail</name>
    <dbReference type="NCBI Taxonomy" id="6526"/>
    <lineage>
        <taxon>Eukaryota</taxon>
        <taxon>Metazoa</taxon>
        <taxon>Spiralia</taxon>
        <taxon>Lophotrochozoa</taxon>
        <taxon>Mollusca</taxon>
        <taxon>Gastropoda</taxon>
        <taxon>Heterobranchia</taxon>
        <taxon>Euthyneura</taxon>
        <taxon>Panpulmonata</taxon>
        <taxon>Hygrophila</taxon>
        <taxon>Lymnaeoidea</taxon>
        <taxon>Planorbidae</taxon>
        <taxon>Biomphalaria</taxon>
    </lineage>
</organism>
<evidence type="ECO:0000256" key="9">
    <source>
        <dbReference type="SAM" id="Phobius"/>
    </source>
</evidence>
<reference evidence="12" key="1">
    <citation type="submission" date="2025-08" db="UniProtKB">
        <authorList>
            <consortium name="RefSeq"/>
        </authorList>
    </citation>
    <scope>IDENTIFICATION</scope>
</reference>
<dbReference type="PROSITE" id="PS50262">
    <property type="entry name" value="G_PROTEIN_RECEP_F1_2"/>
    <property type="match status" value="1"/>
</dbReference>
<sequence length="375" mass="42288">MYYATVNESNEISEVTVGSGGTTKPVISVTEFVPLEIFVTSEQRRIAEIVLDFTVAFVIAYIGVVTNAIVIAVFVKQGLKDSVAVSMTVIAVWDFFKCLGGAAQRMAGPISLASQVAAKSWINISVVVFNYFISFSSYVASVLAAYVAVERCLCVSMPFKVKELITPKVALFFCLLISFVVFGCFMVMFFVYDIDFVYSDVYNATLAIYLNNDFFYRNSGPLFKYYNLSGIIWPTTSLGIVAGSTAIIAYHLKKSSHFRSRASCVKNTDNYTEKHKAKNSSDDHLSARDRQVVKMLLVVIGVNVLTLSPRIVHYMVKYFIYEFYFLRAYHNLFLCITYILAVFDLTNAAFNVFIFYQMSTAFRKTFWEIFSCGKK</sequence>
<dbReference type="Pfam" id="PF10324">
    <property type="entry name" value="7TM_GPCR_Srw"/>
    <property type="match status" value="1"/>
</dbReference>
<feature type="transmembrane region" description="Helical" evidence="9">
    <location>
        <begin position="328"/>
        <end position="356"/>
    </location>
</feature>
<dbReference type="GO" id="GO:0008528">
    <property type="term" value="F:G protein-coupled peptide receptor activity"/>
    <property type="evidence" value="ECO:0007669"/>
    <property type="project" value="InterPro"/>
</dbReference>
<evidence type="ECO:0000256" key="7">
    <source>
        <dbReference type="ARBA" id="ARBA00023224"/>
    </source>
</evidence>
<dbReference type="RefSeq" id="XP_055861427.1">
    <property type="nucleotide sequence ID" value="XM_056005452.1"/>
</dbReference>
<dbReference type="Proteomes" id="UP001165740">
    <property type="component" value="Chromosome 12"/>
</dbReference>
<evidence type="ECO:0000256" key="8">
    <source>
        <dbReference type="RuleBase" id="RU000688"/>
    </source>
</evidence>
<dbReference type="InterPro" id="IPR017452">
    <property type="entry name" value="GPCR_Rhodpsn_7TM"/>
</dbReference>
<dbReference type="PANTHER" id="PTHR24243">
    <property type="entry name" value="G-PROTEIN COUPLED RECEPTOR"/>
    <property type="match status" value="1"/>
</dbReference>
<dbReference type="InterPro" id="IPR019427">
    <property type="entry name" value="7TM_GPCR_serpentine_rcpt_Srw"/>
</dbReference>
<feature type="transmembrane region" description="Helical" evidence="9">
    <location>
        <begin position="231"/>
        <end position="252"/>
    </location>
</feature>
<dbReference type="GeneID" id="106077885"/>
<evidence type="ECO:0000256" key="4">
    <source>
        <dbReference type="ARBA" id="ARBA00023040"/>
    </source>
</evidence>
<dbReference type="PRINTS" id="PR00237">
    <property type="entry name" value="GPCRRHODOPSN"/>
</dbReference>
<keyword evidence="6 8" id="KW-0675">Receptor</keyword>
<evidence type="ECO:0000256" key="2">
    <source>
        <dbReference type="ARBA" id="ARBA00022692"/>
    </source>
</evidence>